<accession>A0A512A951</accession>
<organism evidence="2 3">
    <name type="scientific">Streptococcus cristatus</name>
    <dbReference type="NCBI Taxonomy" id="45634"/>
    <lineage>
        <taxon>Bacteria</taxon>
        <taxon>Bacillati</taxon>
        <taxon>Bacillota</taxon>
        <taxon>Bacilli</taxon>
        <taxon>Lactobacillales</taxon>
        <taxon>Streptococcaceae</taxon>
        <taxon>Streptococcus</taxon>
    </lineage>
</organism>
<keyword evidence="1" id="KW-0812">Transmembrane</keyword>
<proteinExistence type="predicted"/>
<gene>
    <name evidence="2" type="ORF">SOL01_00980</name>
</gene>
<protein>
    <submittedName>
        <fullName evidence="2">Uncharacterized protein</fullName>
    </submittedName>
</protein>
<keyword evidence="1" id="KW-0472">Membrane</keyword>
<dbReference type="AlphaFoldDB" id="A0A512A951"/>
<comment type="caution">
    <text evidence="2">The sequence shown here is derived from an EMBL/GenBank/DDBJ whole genome shotgun (WGS) entry which is preliminary data.</text>
</comment>
<name>A0A512A951_STRCR</name>
<sequence>MRERGKTTKNSISETISLSFFLNYFFYKLGFVAYYNCKNILGGNNYVSKILFTH</sequence>
<dbReference type="EMBL" id="BJYQ01000005">
    <property type="protein sequence ID" value="GEN96224.1"/>
    <property type="molecule type" value="Genomic_DNA"/>
</dbReference>
<feature type="transmembrane region" description="Helical" evidence="1">
    <location>
        <begin position="12"/>
        <end position="35"/>
    </location>
</feature>
<evidence type="ECO:0000313" key="2">
    <source>
        <dbReference type="EMBL" id="GEN96224.1"/>
    </source>
</evidence>
<evidence type="ECO:0000313" key="3">
    <source>
        <dbReference type="Proteomes" id="UP000321868"/>
    </source>
</evidence>
<dbReference type="Proteomes" id="UP000321868">
    <property type="component" value="Unassembled WGS sequence"/>
</dbReference>
<evidence type="ECO:0000256" key="1">
    <source>
        <dbReference type="SAM" id="Phobius"/>
    </source>
</evidence>
<reference evidence="2 3" key="1">
    <citation type="submission" date="2019-07" db="EMBL/GenBank/DDBJ databases">
        <title>Whole genome shotgun sequence of Streptococcus oligofermentans NBRC 106105.</title>
        <authorList>
            <person name="Hosoyama A."/>
            <person name="Uohara A."/>
            <person name="Ohji S."/>
            <person name="Ichikawa N."/>
        </authorList>
    </citation>
    <scope>NUCLEOTIDE SEQUENCE [LARGE SCALE GENOMIC DNA]</scope>
    <source>
        <strain evidence="2 3">NBRC 106105</strain>
    </source>
</reference>
<keyword evidence="1" id="KW-1133">Transmembrane helix</keyword>